<evidence type="ECO:0000313" key="1">
    <source>
        <dbReference type="EMBL" id="TPE59522.1"/>
    </source>
</evidence>
<proteinExistence type="predicted"/>
<accession>A0A501XG12</accession>
<sequence length="184" mass="20190">MRIPIRNKSESSLTVFVELQCEQFEVPVGGEAIVRLADGRAHSIDVDRDWVTIWDEDGDASVEVISSSDKRVDDALMLARVWLHRMGAGNDALLLDSTVESLEPEIGYFAARDRVFRAFHAGFTGDDAPSQNDKTVIACWRAGATAARLNEEARKARTFSELSAAPFDTDAARTAFNRALSNGS</sequence>
<name>A0A501XG12_9SPHN</name>
<reference evidence="1 2" key="1">
    <citation type="submission" date="2019-06" db="EMBL/GenBank/DDBJ databases">
        <authorList>
            <person name="Lee I."/>
            <person name="Jang G.I."/>
            <person name="Hwang C.Y."/>
        </authorList>
    </citation>
    <scope>NUCLEOTIDE SEQUENCE [LARGE SCALE GENOMIC DNA]</scope>
    <source>
        <strain evidence="1 2">PAMC 28131</strain>
    </source>
</reference>
<evidence type="ECO:0000313" key="2">
    <source>
        <dbReference type="Proteomes" id="UP000319897"/>
    </source>
</evidence>
<organism evidence="1 2">
    <name type="scientific">Sandaracinobacter neustonicus</name>
    <dbReference type="NCBI Taxonomy" id="1715348"/>
    <lineage>
        <taxon>Bacteria</taxon>
        <taxon>Pseudomonadati</taxon>
        <taxon>Pseudomonadota</taxon>
        <taxon>Alphaproteobacteria</taxon>
        <taxon>Sphingomonadales</taxon>
        <taxon>Sphingosinicellaceae</taxon>
        <taxon>Sandaracinobacter</taxon>
    </lineage>
</organism>
<protein>
    <submittedName>
        <fullName evidence="1">Uncharacterized protein</fullName>
    </submittedName>
</protein>
<dbReference type="Proteomes" id="UP000319897">
    <property type="component" value="Unassembled WGS sequence"/>
</dbReference>
<comment type="caution">
    <text evidence="1">The sequence shown here is derived from an EMBL/GenBank/DDBJ whole genome shotgun (WGS) entry which is preliminary data.</text>
</comment>
<dbReference type="AlphaFoldDB" id="A0A501XG12"/>
<dbReference type="OrthoDB" id="7574212at2"/>
<keyword evidence="2" id="KW-1185">Reference proteome</keyword>
<dbReference type="RefSeq" id="WP_140928969.1">
    <property type="nucleotide sequence ID" value="NZ_VFSU01000030.1"/>
</dbReference>
<gene>
    <name evidence="1" type="ORF">FJQ54_13655</name>
</gene>
<dbReference type="EMBL" id="VFSU01000030">
    <property type="protein sequence ID" value="TPE59522.1"/>
    <property type="molecule type" value="Genomic_DNA"/>
</dbReference>